<feature type="non-terminal residue" evidence="12">
    <location>
        <position position="1"/>
    </location>
</feature>
<dbReference type="KEGG" id="hir:HETIRDRAFT_48385"/>
<feature type="transmembrane region" description="Helical" evidence="11">
    <location>
        <begin position="55"/>
        <end position="76"/>
    </location>
</feature>
<organism evidence="12 13">
    <name type="scientific">Heterobasidion irregulare (strain TC 32-1)</name>
    <dbReference type="NCBI Taxonomy" id="747525"/>
    <lineage>
        <taxon>Eukaryota</taxon>
        <taxon>Fungi</taxon>
        <taxon>Dikarya</taxon>
        <taxon>Basidiomycota</taxon>
        <taxon>Agaricomycotina</taxon>
        <taxon>Agaricomycetes</taxon>
        <taxon>Russulales</taxon>
        <taxon>Bondarzewiaceae</taxon>
        <taxon>Heterobasidion</taxon>
        <taxon>Heterobasidion annosum species complex</taxon>
    </lineage>
</organism>
<dbReference type="GO" id="GO:0015217">
    <property type="term" value="F:ADP transmembrane transporter activity"/>
    <property type="evidence" value="ECO:0007669"/>
    <property type="project" value="TreeGrafter"/>
</dbReference>
<evidence type="ECO:0000256" key="7">
    <source>
        <dbReference type="ARBA" id="ARBA00023136"/>
    </source>
</evidence>
<dbReference type="GO" id="GO:0015228">
    <property type="term" value="F:coenzyme A transmembrane transporter activity"/>
    <property type="evidence" value="ECO:0007669"/>
    <property type="project" value="TreeGrafter"/>
</dbReference>
<evidence type="ECO:0000256" key="2">
    <source>
        <dbReference type="ARBA" id="ARBA00006375"/>
    </source>
</evidence>
<dbReference type="GO" id="GO:0005347">
    <property type="term" value="F:ATP transmembrane transporter activity"/>
    <property type="evidence" value="ECO:0007669"/>
    <property type="project" value="TreeGrafter"/>
</dbReference>
<dbReference type="OrthoDB" id="2019556at2759"/>
<evidence type="ECO:0000256" key="11">
    <source>
        <dbReference type="SAM" id="Phobius"/>
    </source>
</evidence>
<accession>W4KCS1</accession>
<dbReference type="STRING" id="747525.W4KCS1"/>
<dbReference type="InterPro" id="IPR018108">
    <property type="entry name" value="MCP_transmembrane"/>
</dbReference>
<comment type="similarity">
    <text evidence="2 10">Belongs to the mitochondrial carrier (TC 2.A.29) family.</text>
</comment>
<dbReference type="GO" id="GO:0080122">
    <property type="term" value="F:AMP transmembrane transporter activity"/>
    <property type="evidence" value="ECO:0007669"/>
    <property type="project" value="TreeGrafter"/>
</dbReference>
<dbReference type="RefSeq" id="XP_009543236.1">
    <property type="nucleotide sequence ID" value="XM_009544941.1"/>
</dbReference>
<evidence type="ECO:0000313" key="13">
    <source>
        <dbReference type="Proteomes" id="UP000030671"/>
    </source>
</evidence>
<dbReference type="PANTHER" id="PTHR45939">
    <property type="entry name" value="PEROXISOMAL MEMBRANE PROTEIN PMP34-RELATED"/>
    <property type="match status" value="1"/>
</dbReference>
<dbReference type="Proteomes" id="UP000030671">
    <property type="component" value="Unassembled WGS sequence"/>
</dbReference>
<sequence>PLVFLSTRAAMETKKENKASLSLSTQPLLSKMHGYQGSTYQAVIDIIKREGVLGLYSGLSSSLLGIAVTNGIYYYFYERSKGIIVKSRPGGKGLSTVESIIAGLIAGSATTIISNPIWVIQTSQAVRTMDSSPSLPQPTPGPGKDQRRLGMLETAAHLLSTGGPAVFWRGIGPALVLVANPVLQYTVFEQLKNLLVRRRHARAEKGASAGSLLSDWDFFILGALSKLVATSTTYPYIVVKSRLQAGHAHAERYRSAIDGLRIIVREEGIEGLYKGAGSKLLQSVLTAAILFAGQRRFYEITKQVRESWRGDWDLVKSLLI</sequence>
<dbReference type="InterPro" id="IPR023395">
    <property type="entry name" value="MCP_dom_sf"/>
</dbReference>
<comment type="subcellular location">
    <subcellularLocation>
        <location evidence="1">Peroxisome membrane</location>
        <topology evidence="1">Multi-pass membrane protein</topology>
    </subcellularLocation>
</comment>
<dbReference type="Gene3D" id="1.50.40.10">
    <property type="entry name" value="Mitochondrial carrier domain"/>
    <property type="match status" value="1"/>
</dbReference>
<keyword evidence="13" id="KW-1185">Reference proteome</keyword>
<evidence type="ECO:0000256" key="10">
    <source>
        <dbReference type="RuleBase" id="RU000488"/>
    </source>
</evidence>
<feature type="repeat" description="Solcar" evidence="9">
    <location>
        <begin position="1"/>
        <end position="83"/>
    </location>
</feature>
<keyword evidence="7 9" id="KW-0472">Membrane</keyword>
<evidence type="ECO:0000256" key="9">
    <source>
        <dbReference type="PROSITE-ProRule" id="PRU00282"/>
    </source>
</evidence>
<evidence type="ECO:0000256" key="4">
    <source>
        <dbReference type="ARBA" id="ARBA00022692"/>
    </source>
</evidence>
<evidence type="ECO:0000256" key="3">
    <source>
        <dbReference type="ARBA" id="ARBA00022448"/>
    </source>
</evidence>
<evidence type="ECO:0000313" key="12">
    <source>
        <dbReference type="EMBL" id="ETW83539.1"/>
    </source>
</evidence>
<feature type="repeat" description="Solcar" evidence="9">
    <location>
        <begin position="94"/>
        <end position="194"/>
    </location>
</feature>
<dbReference type="GeneID" id="20678066"/>
<keyword evidence="6 11" id="KW-1133">Transmembrane helix</keyword>
<dbReference type="GO" id="GO:0005778">
    <property type="term" value="C:peroxisomal membrane"/>
    <property type="evidence" value="ECO:0007669"/>
    <property type="project" value="UniProtKB-SubCell"/>
</dbReference>
<feature type="repeat" description="Solcar" evidence="9">
    <location>
        <begin position="217"/>
        <end position="300"/>
    </location>
</feature>
<proteinExistence type="inferred from homology"/>
<evidence type="ECO:0000256" key="8">
    <source>
        <dbReference type="ARBA" id="ARBA00023140"/>
    </source>
</evidence>
<name>W4KCS1_HETIT</name>
<keyword evidence="3 10" id="KW-0813">Transport</keyword>
<dbReference type="GO" id="GO:0051724">
    <property type="term" value="F:NAD transmembrane transporter activity"/>
    <property type="evidence" value="ECO:0007669"/>
    <property type="project" value="TreeGrafter"/>
</dbReference>
<dbReference type="PANTHER" id="PTHR45939:SF5">
    <property type="entry name" value="PEROXISOMAL MEMBRANE PROTEIN PMP34"/>
    <property type="match status" value="1"/>
</dbReference>
<keyword evidence="4 9" id="KW-0812">Transmembrane</keyword>
<dbReference type="GO" id="GO:0015230">
    <property type="term" value="F:FAD transmembrane transporter activity"/>
    <property type="evidence" value="ECO:0007669"/>
    <property type="project" value="TreeGrafter"/>
</dbReference>
<protein>
    <submittedName>
        <fullName evidence="12">Mitochondrial carrier protein</fullName>
    </submittedName>
</protein>
<dbReference type="eggNOG" id="KOG0769">
    <property type="taxonomic scope" value="Eukaryota"/>
</dbReference>
<dbReference type="AlphaFoldDB" id="W4KCS1"/>
<dbReference type="Pfam" id="PF00153">
    <property type="entry name" value="Mito_carr"/>
    <property type="match status" value="3"/>
</dbReference>
<reference evidence="12 13" key="1">
    <citation type="journal article" date="2012" name="New Phytol.">
        <title>Insight into trade-off between wood decay and parasitism from the genome of a fungal forest pathogen.</title>
        <authorList>
            <person name="Olson A."/>
            <person name="Aerts A."/>
            <person name="Asiegbu F."/>
            <person name="Belbahri L."/>
            <person name="Bouzid O."/>
            <person name="Broberg A."/>
            <person name="Canback B."/>
            <person name="Coutinho P.M."/>
            <person name="Cullen D."/>
            <person name="Dalman K."/>
            <person name="Deflorio G."/>
            <person name="van Diepen L.T."/>
            <person name="Dunand C."/>
            <person name="Duplessis S."/>
            <person name="Durling M."/>
            <person name="Gonthier P."/>
            <person name="Grimwood J."/>
            <person name="Fossdal C.G."/>
            <person name="Hansson D."/>
            <person name="Henrissat B."/>
            <person name="Hietala A."/>
            <person name="Himmelstrand K."/>
            <person name="Hoffmeister D."/>
            <person name="Hogberg N."/>
            <person name="James T.Y."/>
            <person name="Karlsson M."/>
            <person name="Kohler A."/>
            <person name="Kues U."/>
            <person name="Lee Y.H."/>
            <person name="Lin Y.C."/>
            <person name="Lind M."/>
            <person name="Lindquist E."/>
            <person name="Lombard V."/>
            <person name="Lucas S."/>
            <person name="Lunden K."/>
            <person name="Morin E."/>
            <person name="Murat C."/>
            <person name="Park J."/>
            <person name="Raffaello T."/>
            <person name="Rouze P."/>
            <person name="Salamov A."/>
            <person name="Schmutz J."/>
            <person name="Solheim H."/>
            <person name="Stahlberg J."/>
            <person name="Velez H."/>
            <person name="de Vries R.P."/>
            <person name="Wiebenga A."/>
            <person name="Woodward S."/>
            <person name="Yakovlev I."/>
            <person name="Garbelotto M."/>
            <person name="Martin F."/>
            <person name="Grigoriev I.V."/>
            <person name="Stenlid J."/>
        </authorList>
    </citation>
    <scope>NUCLEOTIDE SEQUENCE [LARGE SCALE GENOMIC DNA]</scope>
    <source>
        <strain evidence="12 13">TC 32-1</strain>
    </source>
</reference>
<dbReference type="InParanoid" id="W4KCS1"/>
<evidence type="ECO:0000256" key="1">
    <source>
        <dbReference type="ARBA" id="ARBA00004585"/>
    </source>
</evidence>
<dbReference type="SUPFAM" id="SSF103506">
    <property type="entry name" value="Mitochondrial carrier"/>
    <property type="match status" value="1"/>
</dbReference>
<feature type="transmembrane region" description="Helical" evidence="11">
    <location>
        <begin position="97"/>
        <end position="119"/>
    </location>
</feature>
<keyword evidence="8" id="KW-0576">Peroxisome</keyword>
<evidence type="ECO:0000256" key="5">
    <source>
        <dbReference type="ARBA" id="ARBA00022737"/>
    </source>
</evidence>
<dbReference type="InterPro" id="IPR052217">
    <property type="entry name" value="Mito/Peroxisomal_Carrier"/>
</dbReference>
<dbReference type="EMBL" id="KI925456">
    <property type="protein sequence ID" value="ETW83539.1"/>
    <property type="molecule type" value="Genomic_DNA"/>
</dbReference>
<dbReference type="HOGENOM" id="CLU_015166_6_3_1"/>
<keyword evidence="5" id="KW-0677">Repeat</keyword>
<evidence type="ECO:0000256" key="6">
    <source>
        <dbReference type="ARBA" id="ARBA00022989"/>
    </source>
</evidence>
<gene>
    <name evidence="12" type="ORF">HETIRDRAFT_48385</name>
</gene>
<dbReference type="GO" id="GO:0044610">
    <property type="term" value="F:FMN transmembrane transporter activity"/>
    <property type="evidence" value="ECO:0007669"/>
    <property type="project" value="TreeGrafter"/>
</dbReference>
<dbReference type="PROSITE" id="PS50920">
    <property type="entry name" value="SOLCAR"/>
    <property type="match status" value="3"/>
</dbReference>